<feature type="transmembrane region" description="Helical" evidence="1">
    <location>
        <begin position="12"/>
        <end position="35"/>
    </location>
</feature>
<name>A0A1I7GL30_9BACT</name>
<protein>
    <submittedName>
        <fullName evidence="2">Uncharacterized protein</fullName>
    </submittedName>
</protein>
<keyword evidence="3" id="KW-1185">Reference proteome</keyword>
<evidence type="ECO:0000313" key="2">
    <source>
        <dbReference type="EMBL" id="SFU48966.1"/>
    </source>
</evidence>
<proteinExistence type="predicted"/>
<gene>
    <name evidence="2" type="ORF">SAMN04487941_1091</name>
</gene>
<dbReference type="STRING" id="388950.GCA_001611675_00187"/>
<dbReference type="RefSeq" id="WP_068836420.1">
    <property type="nucleotide sequence ID" value="NZ_BMXC01000001.1"/>
</dbReference>
<dbReference type="EMBL" id="FPCA01000001">
    <property type="protein sequence ID" value="SFU48966.1"/>
    <property type="molecule type" value="Genomic_DNA"/>
</dbReference>
<evidence type="ECO:0000256" key="1">
    <source>
        <dbReference type="SAM" id="Phobius"/>
    </source>
</evidence>
<dbReference type="AlphaFoldDB" id="A0A1I7GL30"/>
<feature type="transmembrane region" description="Helical" evidence="1">
    <location>
        <begin position="66"/>
        <end position="86"/>
    </location>
</feature>
<sequence length="96" mass="10898">MEAKHLLNNDRKIWLISGWLFGLIVLAVGILNMLLVHPVPGIAYLFLSLLYFPPANDFLRKRFRISIPLIVKFMLGVALFLFTLGVSDLGDMIDKL</sequence>
<keyword evidence="1" id="KW-0812">Transmembrane</keyword>
<reference evidence="3" key="1">
    <citation type="submission" date="2016-10" db="EMBL/GenBank/DDBJ databases">
        <authorList>
            <person name="Varghese N."/>
        </authorList>
    </citation>
    <scope>NUCLEOTIDE SEQUENCE [LARGE SCALE GENOMIC DNA]</scope>
    <source>
        <strain evidence="3">DSM 18820</strain>
    </source>
</reference>
<keyword evidence="1" id="KW-1133">Transmembrane helix</keyword>
<feature type="transmembrane region" description="Helical" evidence="1">
    <location>
        <begin position="41"/>
        <end position="59"/>
    </location>
</feature>
<organism evidence="2 3">
    <name type="scientific">Pontibacter akesuensis</name>
    <dbReference type="NCBI Taxonomy" id="388950"/>
    <lineage>
        <taxon>Bacteria</taxon>
        <taxon>Pseudomonadati</taxon>
        <taxon>Bacteroidota</taxon>
        <taxon>Cytophagia</taxon>
        <taxon>Cytophagales</taxon>
        <taxon>Hymenobacteraceae</taxon>
        <taxon>Pontibacter</taxon>
    </lineage>
</organism>
<dbReference type="OrthoDB" id="1453199at2"/>
<dbReference type="Proteomes" id="UP000182491">
    <property type="component" value="Unassembled WGS sequence"/>
</dbReference>
<keyword evidence="1" id="KW-0472">Membrane</keyword>
<accession>A0A1I7GL30</accession>
<evidence type="ECO:0000313" key="3">
    <source>
        <dbReference type="Proteomes" id="UP000182491"/>
    </source>
</evidence>